<dbReference type="NCBIfam" id="TIGR00355">
    <property type="entry name" value="purH"/>
    <property type="match status" value="1"/>
</dbReference>
<dbReference type="InterPro" id="IPR036914">
    <property type="entry name" value="MGS-like_dom_sf"/>
</dbReference>
<dbReference type="InterPro" id="IPR011607">
    <property type="entry name" value="MGS-like_dom"/>
</dbReference>
<evidence type="ECO:0000256" key="10">
    <source>
        <dbReference type="HAMAP-Rule" id="MF_00139"/>
    </source>
</evidence>
<dbReference type="Proteomes" id="UP000295645">
    <property type="component" value="Unassembled WGS sequence"/>
</dbReference>
<comment type="pathway">
    <text evidence="2 10">Purine metabolism; IMP biosynthesis via de novo pathway; 5-formamido-1-(5-phospho-D-ribosyl)imidazole-4-carboxamide from 5-amino-1-(5-phospho-D-ribosyl)imidazole-4-carboxamide (10-formyl THF route): step 1/1.</text>
</comment>
<dbReference type="GO" id="GO:0006189">
    <property type="term" value="P:'de novo' IMP biosynthetic process"/>
    <property type="evidence" value="ECO:0007669"/>
    <property type="project" value="UniProtKB-UniRule"/>
</dbReference>
<dbReference type="PANTHER" id="PTHR11692:SF0">
    <property type="entry name" value="BIFUNCTIONAL PURINE BIOSYNTHESIS PROTEIN ATIC"/>
    <property type="match status" value="1"/>
</dbReference>
<dbReference type="InterPro" id="IPR016193">
    <property type="entry name" value="Cytidine_deaminase-like"/>
</dbReference>
<protein>
    <recommendedName>
        <fullName evidence="10">Bifunctional purine biosynthesis protein PurH</fullName>
    </recommendedName>
    <domain>
        <recommendedName>
            <fullName evidence="10">Phosphoribosylaminoimidazolecarboxamide formyltransferase</fullName>
            <ecNumber evidence="10">2.1.2.3</ecNumber>
        </recommendedName>
        <alternativeName>
            <fullName evidence="10">AICAR transformylase</fullName>
        </alternativeName>
    </domain>
    <domain>
        <recommendedName>
            <fullName evidence="10">IMP cyclohydrolase</fullName>
            <ecNumber evidence="10">3.5.4.10</ecNumber>
        </recommendedName>
        <alternativeName>
            <fullName evidence="10">ATIC</fullName>
        </alternativeName>
        <alternativeName>
            <fullName evidence="10">IMP synthase</fullName>
        </alternativeName>
        <alternativeName>
            <fullName evidence="10">Inosinicase</fullName>
        </alternativeName>
    </domain>
</protein>
<dbReference type="GO" id="GO:0003937">
    <property type="term" value="F:IMP cyclohydrolase activity"/>
    <property type="evidence" value="ECO:0007669"/>
    <property type="project" value="UniProtKB-UniRule"/>
</dbReference>
<dbReference type="CDD" id="cd01421">
    <property type="entry name" value="IMPCH"/>
    <property type="match status" value="1"/>
</dbReference>
<dbReference type="EMBL" id="SMCS01000002">
    <property type="protein sequence ID" value="TCV96047.1"/>
    <property type="molecule type" value="Genomic_DNA"/>
</dbReference>
<accession>A0A4R3YT05</accession>
<comment type="pathway">
    <text evidence="1 10">Purine metabolism; IMP biosynthesis via de novo pathway; IMP from 5-formamido-1-(5-phospho-D-ribosyl)imidazole-4-carboxamide: step 1/1.</text>
</comment>
<dbReference type="SUPFAM" id="SSF52335">
    <property type="entry name" value="Methylglyoxal synthase-like"/>
    <property type="match status" value="1"/>
</dbReference>
<comment type="catalytic activity">
    <reaction evidence="8 10">
        <text>(6R)-10-formyltetrahydrofolate + 5-amino-1-(5-phospho-beta-D-ribosyl)imidazole-4-carboxamide = 5-formamido-1-(5-phospho-D-ribosyl)imidazole-4-carboxamide + (6S)-5,6,7,8-tetrahydrofolate</text>
        <dbReference type="Rhea" id="RHEA:22192"/>
        <dbReference type="ChEBI" id="CHEBI:57453"/>
        <dbReference type="ChEBI" id="CHEBI:58467"/>
        <dbReference type="ChEBI" id="CHEBI:58475"/>
        <dbReference type="ChEBI" id="CHEBI:195366"/>
        <dbReference type="EC" id="2.1.2.3"/>
    </reaction>
</comment>
<evidence type="ECO:0000313" key="13">
    <source>
        <dbReference type="Proteomes" id="UP000295645"/>
    </source>
</evidence>
<dbReference type="AlphaFoldDB" id="A0A4R3YT05"/>
<evidence type="ECO:0000256" key="4">
    <source>
        <dbReference type="ARBA" id="ARBA00022679"/>
    </source>
</evidence>
<evidence type="ECO:0000256" key="6">
    <source>
        <dbReference type="ARBA" id="ARBA00022801"/>
    </source>
</evidence>
<name>A0A4R3YT05_9GAMM</name>
<comment type="caution">
    <text evidence="12">The sequence shown here is derived from an EMBL/GenBank/DDBJ whole genome shotgun (WGS) entry which is preliminary data.</text>
</comment>
<dbReference type="EC" id="2.1.2.3" evidence="10"/>
<dbReference type="OrthoDB" id="9802065at2"/>
<comment type="catalytic activity">
    <reaction evidence="9 10">
        <text>IMP + H2O = 5-formamido-1-(5-phospho-D-ribosyl)imidazole-4-carboxamide</text>
        <dbReference type="Rhea" id="RHEA:18445"/>
        <dbReference type="ChEBI" id="CHEBI:15377"/>
        <dbReference type="ChEBI" id="CHEBI:58053"/>
        <dbReference type="ChEBI" id="CHEBI:58467"/>
        <dbReference type="EC" id="3.5.4.10"/>
    </reaction>
</comment>
<gene>
    <name evidence="10" type="primary">purH</name>
    <name evidence="12" type="ORF">EC912_102396</name>
</gene>
<dbReference type="PIRSF" id="PIRSF000414">
    <property type="entry name" value="AICARFT_IMPCHas"/>
    <property type="match status" value="1"/>
</dbReference>
<keyword evidence="5 10" id="KW-0658">Purine biosynthesis</keyword>
<dbReference type="RefSeq" id="WP_132142266.1">
    <property type="nucleotide sequence ID" value="NZ_SMCS01000002.1"/>
</dbReference>
<dbReference type="GO" id="GO:0005829">
    <property type="term" value="C:cytosol"/>
    <property type="evidence" value="ECO:0007669"/>
    <property type="project" value="TreeGrafter"/>
</dbReference>
<dbReference type="HAMAP" id="MF_00139">
    <property type="entry name" value="PurH"/>
    <property type="match status" value="1"/>
</dbReference>
<dbReference type="Pfam" id="PF02142">
    <property type="entry name" value="MGS"/>
    <property type="match status" value="1"/>
</dbReference>
<dbReference type="SMART" id="SM00798">
    <property type="entry name" value="AICARFT_IMPCHas"/>
    <property type="match status" value="1"/>
</dbReference>
<dbReference type="Gene3D" id="3.40.50.1380">
    <property type="entry name" value="Methylglyoxal synthase-like domain"/>
    <property type="match status" value="1"/>
</dbReference>
<dbReference type="InterPro" id="IPR002695">
    <property type="entry name" value="PurH-like"/>
</dbReference>
<dbReference type="InterPro" id="IPR024051">
    <property type="entry name" value="AICAR_Tfase_dup_dom_sf"/>
</dbReference>
<dbReference type="GO" id="GO:0004643">
    <property type="term" value="F:phosphoribosylaminoimidazolecarboxamide formyltransferase activity"/>
    <property type="evidence" value="ECO:0007669"/>
    <property type="project" value="UniProtKB-UniRule"/>
</dbReference>
<dbReference type="FunFam" id="3.40.140.20:FF:000001">
    <property type="entry name" value="Bifunctional purine biosynthesis protein PurH"/>
    <property type="match status" value="1"/>
</dbReference>
<comment type="domain">
    <text evidence="10">The IMP cyclohydrolase activity resides in the N-terminal region.</text>
</comment>
<dbReference type="SMART" id="SM00851">
    <property type="entry name" value="MGS"/>
    <property type="match status" value="1"/>
</dbReference>
<sequence>MPSPDLVPVRRALVSVSDKQGLIELGRRLAAHGIEILSTGGSARALRDAGVNVRDVGDLTGFPEIMDGRVKTLHPLVHGGLLGRRGIDDAVMAEHGIQPIDLLVLNLYPFERTVADGKASLDDAIENIDIGGPAMLRAAAKNWNDVGVLTDPTQYDAALGEIETKGGLSRATRFRLSVAAFNRVSNYDAAISDYLSGLTLNETHTEVASHATFPGQSNGRFVKMMDLRYGENPHQAGAFYRDLYPAPGTLATFRQLQGKELSYNNIADADAAWECVRQFDVPACVIVKHANPCGVAIAADPLAAYELAYATDPTSAFGGIIAFNRPLDAATAKVILKRQFVEVLIAPSVEAGAVEAAAAKANVRVLEIPPGDGRNSHDVKRVGSGLLIQTADDREVTRDELKVVSKRQPTATELDDLLFAWRVAKMVKSNAIVYAKDGRTVGIGAGQMSRVVSAKIAGLKAEEAGLVVPGSAMASDAFFPFRDGIDAAAAAGIRAVIQPGGSMRDNEVIAAADENDMTMVFTGIRHFRH</sequence>
<keyword evidence="13" id="KW-1185">Reference proteome</keyword>
<organism evidence="12 13">
    <name type="scientific">Luteibacter rhizovicinus</name>
    <dbReference type="NCBI Taxonomy" id="242606"/>
    <lineage>
        <taxon>Bacteria</taxon>
        <taxon>Pseudomonadati</taxon>
        <taxon>Pseudomonadota</taxon>
        <taxon>Gammaproteobacteria</taxon>
        <taxon>Lysobacterales</taxon>
        <taxon>Rhodanobacteraceae</taxon>
        <taxon>Luteibacter</taxon>
    </lineage>
</organism>
<evidence type="ECO:0000313" key="12">
    <source>
        <dbReference type="EMBL" id="TCV96047.1"/>
    </source>
</evidence>
<dbReference type="SUPFAM" id="SSF53927">
    <property type="entry name" value="Cytidine deaminase-like"/>
    <property type="match status" value="1"/>
</dbReference>
<dbReference type="PANTHER" id="PTHR11692">
    <property type="entry name" value="BIFUNCTIONAL PURINE BIOSYNTHESIS PROTEIN PURH"/>
    <property type="match status" value="1"/>
</dbReference>
<keyword evidence="6 10" id="KW-0378">Hydrolase</keyword>
<dbReference type="FunFam" id="3.40.140.20:FF:000002">
    <property type="entry name" value="Bifunctional purine biosynthesis protein PurH"/>
    <property type="match status" value="1"/>
</dbReference>
<evidence type="ECO:0000256" key="1">
    <source>
        <dbReference type="ARBA" id="ARBA00004844"/>
    </source>
</evidence>
<dbReference type="FunFam" id="3.40.50.1380:FF:000001">
    <property type="entry name" value="Bifunctional purine biosynthesis protein PurH"/>
    <property type="match status" value="1"/>
</dbReference>
<comment type="similarity">
    <text evidence="3 10">Belongs to the PurH family.</text>
</comment>
<dbReference type="Pfam" id="PF01808">
    <property type="entry name" value="AICARFT_IMPCHas"/>
    <property type="match status" value="1"/>
</dbReference>
<dbReference type="Gene3D" id="3.40.140.20">
    <property type="match status" value="2"/>
</dbReference>
<feature type="domain" description="MGS-like" evidence="11">
    <location>
        <begin position="1"/>
        <end position="150"/>
    </location>
</feature>
<dbReference type="UniPathway" id="UPA00074">
    <property type="reaction ID" value="UER00133"/>
</dbReference>
<evidence type="ECO:0000256" key="5">
    <source>
        <dbReference type="ARBA" id="ARBA00022755"/>
    </source>
</evidence>
<evidence type="ECO:0000256" key="2">
    <source>
        <dbReference type="ARBA" id="ARBA00004954"/>
    </source>
</evidence>
<proteinExistence type="inferred from homology"/>
<dbReference type="NCBIfam" id="NF002049">
    <property type="entry name" value="PRK00881.1"/>
    <property type="match status" value="1"/>
</dbReference>
<evidence type="ECO:0000259" key="11">
    <source>
        <dbReference type="PROSITE" id="PS51855"/>
    </source>
</evidence>
<dbReference type="PROSITE" id="PS51855">
    <property type="entry name" value="MGS"/>
    <property type="match status" value="1"/>
</dbReference>
<evidence type="ECO:0000256" key="3">
    <source>
        <dbReference type="ARBA" id="ARBA00007667"/>
    </source>
</evidence>
<evidence type="ECO:0000256" key="8">
    <source>
        <dbReference type="ARBA" id="ARBA00050488"/>
    </source>
</evidence>
<keyword evidence="7 10" id="KW-0511">Multifunctional enzyme</keyword>
<reference evidence="12 13" key="1">
    <citation type="submission" date="2019-03" db="EMBL/GenBank/DDBJ databases">
        <title>Above-ground endophytic microbial communities from plants in different locations in the United States.</title>
        <authorList>
            <person name="Frank C."/>
        </authorList>
    </citation>
    <scope>NUCLEOTIDE SEQUENCE [LARGE SCALE GENOMIC DNA]</scope>
    <source>
        <strain evidence="12 13">LP_13_YM</strain>
    </source>
</reference>
<dbReference type="EC" id="3.5.4.10" evidence="10"/>
<evidence type="ECO:0000256" key="7">
    <source>
        <dbReference type="ARBA" id="ARBA00023268"/>
    </source>
</evidence>
<evidence type="ECO:0000256" key="9">
    <source>
        <dbReference type="ARBA" id="ARBA00050687"/>
    </source>
</evidence>
<keyword evidence="4 10" id="KW-0808">Transferase</keyword>